<keyword evidence="1" id="KW-0812">Transmembrane</keyword>
<feature type="transmembrane region" description="Helical" evidence="1">
    <location>
        <begin position="61"/>
        <end position="77"/>
    </location>
</feature>
<evidence type="ECO:0000313" key="3">
    <source>
        <dbReference type="Proteomes" id="UP001501285"/>
    </source>
</evidence>
<feature type="transmembrane region" description="Helical" evidence="1">
    <location>
        <begin position="35"/>
        <end position="55"/>
    </location>
</feature>
<keyword evidence="3" id="KW-1185">Reference proteome</keyword>
<keyword evidence="1" id="KW-0472">Membrane</keyword>
<protein>
    <recommendedName>
        <fullName evidence="4">PH domain-containing protein</fullName>
    </recommendedName>
</protein>
<gene>
    <name evidence="2" type="ORF">GCM10009740_02360</name>
</gene>
<sequence length="181" mass="20302">MPRVGYRVSHRRIRCGTEHGGYRARVSTFRVRKPFALLEAFLAPSVVAVLSLLLIRPPVRAIPAVLVSLAFGTWIMLRGSRRALTLTDDGVQVQRDKYRMDVPWHTVVGVDRGRRRGLVRADELILADSRIVALDHRNQTTTLPKGLQGHPATSRVQVSLYDRDWASGPIGEHLRARGITI</sequence>
<evidence type="ECO:0000313" key="2">
    <source>
        <dbReference type="EMBL" id="GAA2018175.1"/>
    </source>
</evidence>
<reference evidence="3" key="1">
    <citation type="journal article" date="2019" name="Int. J. Syst. Evol. Microbiol.">
        <title>The Global Catalogue of Microorganisms (GCM) 10K type strain sequencing project: providing services to taxonomists for standard genome sequencing and annotation.</title>
        <authorList>
            <consortium name="The Broad Institute Genomics Platform"/>
            <consortium name="The Broad Institute Genome Sequencing Center for Infectious Disease"/>
            <person name="Wu L."/>
            <person name="Ma J."/>
        </authorList>
    </citation>
    <scope>NUCLEOTIDE SEQUENCE [LARGE SCALE GENOMIC DNA]</scope>
    <source>
        <strain evidence="3">JCM 14283</strain>
    </source>
</reference>
<dbReference type="Proteomes" id="UP001501285">
    <property type="component" value="Unassembled WGS sequence"/>
</dbReference>
<name>A0ABP5F8Z0_9MICO</name>
<dbReference type="EMBL" id="BAAANB010000001">
    <property type="protein sequence ID" value="GAA2018175.1"/>
    <property type="molecule type" value="Genomic_DNA"/>
</dbReference>
<proteinExistence type="predicted"/>
<evidence type="ECO:0008006" key="4">
    <source>
        <dbReference type="Google" id="ProtNLM"/>
    </source>
</evidence>
<comment type="caution">
    <text evidence="2">The sequence shown here is derived from an EMBL/GenBank/DDBJ whole genome shotgun (WGS) entry which is preliminary data.</text>
</comment>
<keyword evidence="1" id="KW-1133">Transmembrane helix</keyword>
<evidence type="ECO:0000256" key="1">
    <source>
        <dbReference type="SAM" id="Phobius"/>
    </source>
</evidence>
<organism evidence="2 3">
    <name type="scientific">Terrabacter terrae</name>
    <dbReference type="NCBI Taxonomy" id="318434"/>
    <lineage>
        <taxon>Bacteria</taxon>
        <taxon>Bacillati</taxon>
        <taxon>Actinomycetota</taxon>
        <taxon>Actinomycetes</taxon>
        <taxon>Micrococcales</taxon>
        <taxon>Intrasporangiaceae</taxon>
        <taxon>Terrabacter</taxon>
    </lineage>
</organism>
<accession>A0ABP5F8Z0</accession>